<feature type="domain" description="Tetracycline repressor TetR C-terminal" evidence="3">
    <location>
        <begin position="65"/>
        <end position="126"/>
    </location>
</feature>
<protein>
    <submittedName>
        <fullName evidence="4">TetR/AcrR family transcriptional regulator C-terminal domain-containing protein</fullName>
    </submittedName>
</protein>
<name>A0A9D1RZE7_9MICC</name>
<comment type="caution">
    <text evidence="4">The sequence shown here is derived from an EMBL/GenBank/DDBJ whole genome shotgun (WGS) entry which is preliminary data.</text>
</comment>
<dbReference type="Proteomes" id="UP000824151">
    <property type="component" value="Unassembled WGS sequence"/>
</dbReference>
<dbReference type="Pfam" id="PF02909">
    <property type="entry name" value="TetR_C_1"/>
    <property type="match status" value="1"/>
</dbReference>
<keyword evidence="2" id="KW-0804">Transcription</keyword>
<organism evidence="4 5">
    <name type="scientific">Candidatus Nesterenkonia stercoripullorum</name>
    <dbReference type="NCBI Taxonomy" id="2838701"/>
    <lineage>
        <taxon>Bacteria</taxon>
        <taxon>Bacillati</taxon>
        <taxon>Actinomycetota</taxon>
        <taxon>Actinomycetes</taxon>
        <taxon>Micrococcales</taxon>
        <taxon>Micrococcaceae</taxon>
        <taxon>Nesterenkonia</taxon>
    </lineage>
</organism>
<dbReference type="InterPro" id="IPR004111">
    <property type="entry name" value="Repressor_TetR_C"/>
</dbReference>
<evidence type="ECO:0000313" key="4">
    <source>
        <dbReference type="EMBL" id="HIW98609.1"/>
    </source>
</evidence>
<proteinExistence type="predicted"/>
<sequence>MDAGGLRALTLRAVAGELGVAPASLYSRVSGVDDLFDLALDAALGEDSEVRDCLERDDLHRILLAFFGHLIRHPWACHVIGFRAPRGPHYLQLSERLCRLLEEAGSSDPLTASYALSNFVIGSAMTAPISGDERAAPVDERIAPHYAALHARHRADPQLADPQLIVDSGLSALLAQLTRA</sequence>
<gene>
    <name evidence="4" type="ORF">H9871_00530</name>
</gene>
<dbReference type="InterPro" id="IPR009057">
    <property type="entry name" value="Homeodomain-like_sf"/>
</dbReference>
<reference evidence="4" key="1">
    <citation type="journal article" date="2021" name="PeerJ">
        <title>Extensive microbial diversity within the chicken gut microbiome revealed by metagenomics and culture.</title>
        <authorList>
            <person name="Gilroy R."/>
            <person name="Ravi A."/>
            <person name="Getino M."/>
            <person name="Pursley I."/>
            <person name="Horton D.L."/>
            <person name="Alikhan N.F."/>
            <person name="Baker D."/>
            <person name="Gharbi K."/>
            <person name="Hall N."/>
            <person name="Watson M."/>
            <person name="Adriaenssens E.M."/>
            <person name="Foster-Nyarko E."/>
            <person name="Jarju S."/>
            <person name="Secka A."/>
            <person name="Antonio M."/>
            <person name="Oren A."/>
            <person name="Chaudhuri R.R."/>
            <person name="La Ragione R."/>
            <person name="Hildebrand F."/>
            <person name="Pallen M.J."/>
        </authorList>
    </citation>
    <scope>NUCLEOTIDE SEQUENCE</scope>
    <source>
        <strain evidence="4">ChiHejej3B27-3195</strain>
    </source>
</reference>
<dbReference type="AlphaFoldDB" id="A0A9D1RZE7"/>
<accession>A0A9D1RZE7</accession>
<keyword evidence="1" id="KW-0805">Transcription regulation</keyword>
<dbReference type="Gene3D" id="1.10.357.10">
    <property type="entry name" value="Tetracycline Repressor, domain 2"/>
    <property type="match status" value="1"/>
</dbReference>
<dbReference type="GO" id="GO:0045892">
    <property type="term" value="P:negative regulation of DNA-templated transcription"/>
    <property type="evidence" value="ECO:0007669"/>
    <property type="project" value="InterPro"/>
</dbReference>
<dbReference type="InterPro" id="IPR036271">
    <property type="entry name" value="Tet_transcr_reg_TetR-rel_C_sf"/>
</dbReference>
<dbReference type="EMBL" id="DXGD01000023">
    <property type="protein sequence ID" value="HIW98609.1"/>
    <property type="molecule type" value="Genomic_DNA"/>
</dbReference>
<evidence type="ECO:0000256" key="2">
    <source>
        <dbReference type="ARBA" id="ARBA00023163"/>
    </source>
</evidence>
<evidence type="ECO:0000256" key="1">
    <source>
        <dbReference type="ARBA" id="ARBA00023015"/>
    </source>
</evidence>
<dbReference type="SUPFAM" id="SSF46689">
    <property type="entry name" value="Homeodomain-like"/>
    <property type="match status" value="1"/>
</dbReference>
<dbReference type="SUPFAM" id="SSF48498">
    <property type="entry name" value="Tetracyclin repressor-like, C-terminal domain"/>
    <property type="match status" value="1"/>
</dbReference>
<evidence type="ECO:0000259" key="3">
    <source>
        <dbReference type="Pfam" id="PF02909"/>
    </source>
</evidence>
<evidence type="ECO:0000313" key="5">
    <source>
        <dbReference type="Proteomes" id="UP000824151"/>
    </source>
</evidence>
<reference evidence="4" key="2">
    <citation type="submission" date="2021-04" db="EMBL/GenBank/DDBJ databases">
        <authorList>
            <person name="Gilroy R."/>
        </authorList>
    </citation>
    <scope>NUCLEOTIDE SEQUENCE</scope>
    <source>
        <strain evidence="4">ChiHejej3B27-3195</strain>
    </source>
</reference>